<dbReference type="PATRIC" id="fig|1036673.3.peg.782"/>
<gene>
    <name evidence="4" type="ordered locus">KNP414_00878</name>
</gene>
<dbReference type="EMBL" id="CP002869">
    <property type="protein sequence ID" value="AEI39468.1"/>
    <property type="molecule type" value="Genomic_DNA"/>
</dbReference>
<dbReference type="GO" id="GO:0009847">
    <property type="term" value="P:spore germination"/>
    <property type="evidence" value="ECO:0007669"/>
    <property type="project" value="InterPro"/>
</dbReference>
<evidence type="ECO:0000256" key="3">
    <source>
        <dbReference type="SAM" id="Phobius"/>
    </source>
</evidence>
<dbReference type="Proteomes" id="UP000006620">
    <property type="component" value="Chromosome"/>
</dbReference>
<organism evidence="4 5">
    <name type="scientific">Paenibacillus mucilaginosus (strain KNP414)</name>
    <dbReference type="NCBI Taxonomy" id="1036673"/>
    <lineage>
        <taxon>Bacteria</taxon>
        <taxon>Bacillati</taxon>
        <taxon>Bacillota</taxon>
        <taxon>Bacilli</taxon>
        <taxon>Bacillales</taxon>
        <taxon>Paenibacillaceae</taxon>
        <taxon>Paenibacillus</taxon>
    </lineage>
</organism>
<dbReference type="PANTHER" id="PTHR22550">
    <property type="entry name" value="SPORE GERMINATION PROTEIN"/>
    <property type="match status" value="1"/>
</dbReference>
<dbReference type="HOGENOM" id="CLU_021639_4_1_9"/>
<dbReference type="AlphaFoldDB" id="F8F4S6"/>
<protein>
    <submittedName>
        <fullName evidence="4">GerA spore germination protein</fullName>
    </submittedName>
</protein>
<evidence type="ECO:0000256" key="2">
    <source>
        <dbReference type="ARBA" id="ARBA00023136"/>
    </source>
</evidence>
<keyword evidence="2 3" id="KW-0472">Membrane</keyword>
<dbReference type="InterPro" id="IPR050768">
    <property type="entry name" value="UPF0353/GerABKA_families"/>
</dbReference>
<feature type="transmembrane region" description="Helical" evidence="3">
    <location>
        <begin position="320"/>
        <end position="342"/>
    </location>
</feature>
<dbReference type="InterPro" id="IPR004995">
    <property type="entry name" value="Spore_Ger"/>
</dbReference>
<evidence type="ECO:0000313" key="5">
    <source>
        <dbReference type="Proteomes" id="UP000006620"/>
    </source>
</evidence>
<keyword evidence="3" id="KW-1133">Transmembrane helix</keyword>
<evidence type="ECO:0000313" key="4">
    <source>
        <dbReference type="EMBL" id="AEI39468.1"/>
    </source>
</evidence>
<accession>F8F4S6</accession>
<name>F8F4S6_PAEMK</name>
<dbReference type="Pfam" id="PF03323">
    <property type="entry name" value="GerA"/>
    <property type="match status" value="1"/>
</dbReference>
<dbReference type="RefSeq" id="WP_013914632.1">
    <property type="nucleotide sequence ID" value="NC_015690.1"/>
</dbReference>
<comment type="similarity">
    <text evidence="1">Belongs to the GerABKA family.</text>
</comment>
<evidence type="ECO:0000256" key="1">
    <source>
        <dbReference type="ARBA" id="ARBA00005278"/>
    </source>
</evidence>
<dbReference type="PANTHER" id="PTHR22550:SF5">
    <property type="entry name" value="LEUCINE ZIPPER PROTEIN 4"/>
    <property type="match status" value="1"/>
</dbReference>
<proteinExistence type="inferred from homology"/>
<reference evidence="5" key="1">
    <citation type="submission" date="2011-06" db="EMBL/GenBank/DDBJ databases">
        <title>Complete genome sequence of Paenibacillus mucilaginosus KNP414.</title>
        <authorList>
            <person name="Wang J."/>
            <person name="Hu S."/>
            <person name="Hu X."/>
            <person name="Zhang B."/>
            <person name="Dong D."/>
            <person name="Zhang S."/>
            <person name="Zhao K."/>
            <person name="Wu D."/>
        </authorList>
    </citation>
    <scope>NUCLEOTIDE SEQUENCE [LARGE SCALE GENOMIC DNA]</scope>
    <source>
        <strain evidence="5">KNP414</strain>
    </source>
</reference>
<feature type="transmembrane region" description="Helical" evidence="3">
    <location>
        <begin position="446"/>
        <end position="467"/>
    </location>
</feature>
<dbReference type="KEGG" id="pms:KNP414_00878"/>
<sequence length="527" mass="58136">MGFLRRLLEIALPPLPSQKPAPAPPTGPMLSSRLQENLLRIGKEFGSSPDILVRDFQIGAAGGVPAGIVHSDGLADKAIVQQVMMRALMLDVREFRSGEAPLAPGELPAFLRQTLLTVSEMREAHTLYEVCDAVLSGDTALFVDGYPQAFIVGTRGWKDRGIPEPQTETVIRGPRDGFTETLRSNTMLIRRRIKDTKLRLEMMKIGRVSKTDIGIMFIEGIAEERVIQEVRRRLRSIDIDAILESGYIEELIQDEALTPFPTMANTERPDVAAAGLLEGRVAIIVDGTPFVLLVPCLFNEFYMSAEDYYERADISTGIRYLRLVCFFIALIGPSAYIAITTFHQEMLPTELLIGLASSREGIPFPAFIEALIMEVIFEILREAGVRMPRMVGQAMSIVGALVLGQAAIQAGLVSPAMVIVVSLTAITNFVIPHYSMAISVRMLRFVFMALAAGFGLFGILFGVIFLIQHLCSLYSFGVPYMAPYAPMIPGDIKDSFLGRLSWKRMSTRPKFFSRNKARQKNGGGDPS</sequence>
<dbReference type="PIRSF" id="PIRSF005690">
    <property type="entry name" value="GerBA"/>
    <property type="match status" value="1"/>
</dbReference>
<dbReference type="GO" id="GO:0016020">
    <property type="term" value="C:membrane"/>
    <property type="evidence" value="ECO:0007669"/>
    <property type="project" value="InterPro"/>
</dbReference>
<feature type="transmembrane region" description="Helical" evidence="3">
    <location>
        <begin position="416"/>
        <end position="434"/>
    </location>
</feature>
<keyword evidence="3" id="KW-0812">Transmembrane</keyword>
<reference evidence="4 5" key="2">
    <citation type="journal article" date="2013" name="Genome Announc.">
        <title>Genome Sequence of Growth-Improving Paenibacillus mucilaginosus Strain KNP414.</title>
        <authorList>
            <person name="Lu J.J."/>
            <person name="Wang J.F."/>
            <person name="Hu X.F."/>
        </authorList>
    </citation>
    <scope>NUCLEOTIDE SEQUENCE [LARGE SCALE GENOMIC DNA]</scope>
    <source>
        <strain evidence="4 5">KNP414</strain>
    </source>
</reference>